<evidence type="ECO:0008006" key="3">
    <source>
        <dbReference type="Google" id="ProtNLM"/>
    </source>
</evidence>
<reference evidence="1 2" key="1">
    <citation type="journal article" date="2009" name="Appl. Environ. Microbiol.">
        <title>Three genomes from the phylum Acidobacteria provide insight into the lifestyles of these microorganisms in soils.</title>
        <authorList>
            <person name="Ward N.L."/>
            <person name="Challacombe J.F."/>
            <person name="Janssen P.H."/>
            <person name="Henrissat B."/>
            <person name="Coutinho P.M."/>
            <person name="Wu M."/>
            <person name="Xie G."/>
            <person name="Haft D.H."/>
            <person name="Sait M."/>
            <person name="Badger J."/>
            <person name="Barabote R.D."/>
            <person name="Bradley B."/>
            <person name="Brettin T.S."/>
            <person name="Brinkac L.M."/>
            <person name="Bruce D."/>
            <person name="Creasy T."/>
            <person name="Daugherty S.C."/>
            <person name="Davidsen T.M."/>
            <person name="DeBoy R.T."/>
            <person name="Detter J.C."/>
            <person name="Dodson R.J."/>
            <person name="Durkin A.S."/>
            <person name="Ganapathy A."/>
            <person name="Gwinn-Giglio M."/>
            <person name="Han C.S."/>
            <person name="Khouri H."/>
            <person name="Kiss H."/>
            <person name="Kothari S.P."/>
            <person name="Madupu R."/>
            <person name="Nelson K.E."/>
            <person name="Nelson W.C."/>
            <person name="Paulsen I."/>
            <person name="Penn K."/>
            <person name="Ren Q."/>
            <person name="Rosovitz M.J."/>
            <person name="Selengut J.D."/>
            <person name="Shrivastava S."/>
            <person name="Sullivan S.A."/>
            <person name="Tapia R."/>
            <person name="Thompson L.S."/>
            <person name="Watkins K.L."/>
            <person name="Yang Q."/>
            <person name="Yu C."/>
            <person name="Zafar N."/>
            <person name="Zhou L."/>
            <person name="Kuske C.R."/>
        </authorList>
    </citation>
    <scope>NUCLEOTIDE SEQUENCE [LARGE SCALE GENOMIC DNA]</scope>
    <source>
        <strain evidence="1 2">Ellin345</strain>
    </source>
</reference>
<proteinExistence type="predicted"/>
<keyword evidence="2" id="KW-1185">Reference proteome</keyword>
<accession>Q1IL41</accession>
<dbReference type="KEGG" id="aba:Acid345_3408"/>
<dbReference type="eggNOG" id="COG2369">
    <property type="taxonomic scope" value="Bacteria"/>
</dbReference>
<dbReference type="STRING" id="204669.Acid345_3408"/>
<organism evidence="1 2">
    <name type="scientific">Koribacter versatilis (strain Ellin345)</name>
    <dbReference type="NCBI Taxonomy" id="204669"/>
    <lineage>
        <taxon>Bacteria</taxon>
        <taxon>Pseudomonadati</taxon>
        <taxon>Acidobacteriota</taxon>
        <taxon>Terriglobia</taxon>
        <taxon>Terriglobales</taxon>
        <taxon>Candidatus Korobacteraceae</taxon>
        <taxon>Candidatus Korobacter</taxon>
    </lineage>
</organism>
<gene>
    <name evidence="1" type="ordered locus">Acid345_3408</name>
</gene>
<evidence type="ECO:0000313" key="2">
    <source>
        <dbReference type="Proteomes" id="UP000002432"/>
    </source>
</evidence>
<dbReference type="RefSeq" id="WP_011524208.1">
    <property type="nucleotide sequence ID" value="NC_008009.1"/>
</dbReference>
<dbReference type="AlphaFoldDB" id="Q1IL41"/>
<dbReference type="HOGENOM" id="CLU_933111_0_0_0"/>
<dbReference type="Proteomes" id="UP000002432">
    <property type="component" value="Chromosome"/>
</dbReference>
<sequence>MTPGQEFAAKLAELMRQVKAMEPMVQRQIVDLLQEARGRIIAQISTLDPERYTAAQLQALKQSIDRVLDEFRSKATQTVDTFEAKAAQMGVQIVDAPVSAAFGSMSLGQIDPSTLAIAQGYTADLIGALSKTAAANINAAIQRAFLGGQSLTDIIAQIGNALSGGKFDGLFGSFGARAESIAMNEILRVQSLATQGRMEDLLERHPDLQKQWLWIPAAKQPRILHQLASGQVTDVTEPYKVAGEDLMFPRDPNGSAWNTINCHCISRPYFAADALAPTAQHKGVLEDLGISVSVTRAA</sequence>
<dbReference type="EnsemblBacteria" id="ABF42409">
    <property type="protein sequence ID" value="ABF42409"/>
    <property type="gene ID" value="Acid345_3408"/>
</dbReference>
<dbReference type="OrthoDB" id="952090at2"/>
<dbReference type="EMBL" id="CP000360">
    <property type="protein sequence ID" value="ABF42409.1"/>
    <property type="molecule type" value="Genomic_DNA"/>
</dbReference>
<protein>
    <recommendedName>
        <fullName evidence="3">Phage head morphogenesis domain-containing protein</fullName>
    </recommendedName>
</protein>
<name>Q1IL41_KORVE</name>
<evidence type="ECO:0000313" key="1">
    <source>
        <dbReference type="EMBL" id="ABF42409.1"/>
    </source>
</evidence>